<dbReference type="NCBIfam" id="TIGR03743">
    <property type="entry name" value="SXT_TraD"/>
    <property type="match status" value="1"/>
</dbReference>
<gene>
    <name evidence="1" type="primary">traD</name>
    <name evidence="1" type="ORF">N5I20_16765</name>
</gene>
<protein>
    <submittedName>
        <fullName evidence="1">Type IV conjugative transfer system coupling protein TraD</fullName>
    </submittedName>
</protein>
<evidence type="ECO:0000313" key="1">
    <source>
        <dbReference type="EMBL" id="MDH1506704.1"/>
    </source>
</evidence>
<dbReference type="InterPro" id="IPR027417">
    <property type="entry name" value="P-loop_NTPase"/>
</dbReference>
<dbReference type="Proteomes" id="UP001161704">
    <property type="component" value="Unassembled WGS sequence"/>
</dbReference>
<dbReference type="RefSeq" id="WP_128343932.1">
    <property type="nucleotide sequence ID" value="NZ_CAWOMG010000190.1"/>
</dbReference>
<evidence type="ECO:0000313" key="2">
    <source>
        <dbReference type="Proteomes" id="UP001161704"/>
    </source>
</evidence>
<dbReference type="CDD" id="cd01127">
    <property type="entry name" value="TrwB_TraG_TraD_VirD4"/>
    <property type="match status" value="1"/>
</dbReference>
<dbReference type="NCBIfam" id="TIGR03754">
    <property type="entry name" value="conj_TOL_TraD"/>
    <property type="match status" value="1"/>
</dbReference>
<proteinExistence type="predicted"/>
<dbReference type="InterPro" id="IPR022458">
    <property type="entry name" value="Conjugative_coupling_TraG/TraD"/>
</dbReference>
<sequence>MTAKFEIESLLRPPVELYSSAIMSGGAALCMWAPHTLMMTPSVSYACGSILAAGALSRFHDGWTVSKYHRNLTRLSYYEMKPQDVPCSQRLNWIGRGFEWKPIHTQRMIEAQSIKAMKYLEPSNLSKLARRAEITLEGKGMLAESIAKALRKDSPWNPVRPLPPVGGSPIMHAVEPHERDVYEDLGERVAHKIVIGTTRVGKTRAAEIYVASDIARGDGCTVFMDPKSDAGILKRLYTEAKRHNRPFYIFHLGFPDISCRYNAVGSFARISEVATRATSQLASEGNSAAFAEFSWRFVNIVAQARVAMGSRPSYVQIQGDIADMEPLFNDYSEYYFEKHRIARWREDVSTIELNMKAPPRHMQSRTKRTAALEAYIKGKRIFDPVLLALLSAIQYDKTYFDKLTASLLPFVEKVTSGRLVELVAPTYDAKDSRPIIDWMTIMRQKAVVYIGLDAMTDKTVAEAIGGSMLSDLLSTCGYLYKYGMEKGLVDARNGVLPKVYLHCDEFNELATDFAIPILNKSGGSGVRFTAYTQSVFDLEAKLGDAAKAQQMLSNFNAIIMLRVKTIETAELLTNQLPEVTISELGALSSARDNSDVTSTIHFESNNSDTIGTRQVPLLQPSDIIRLPKGQAFALLDGAKLYKLRFPLMDDRKDNIPIPKDVEEICALMESNYQTSDSWYNNLRSWKSIDRPTAANNPFGQTAAGLPDELAARVA</sequence>
<dbReference type="Gene3D" id="3.40.50.300">
    <property type="entry name" value="P-loop containing nucleotide triphosphate hydrolases"/>
    <property type="match status" value="1"/>
</dbReference>
<dbReference type="InterPro" id="IPR022503">
    <property type="entry name" value="Conj_coupling_TraG/TraD_PFGI-1"/>
</dbReference>
<dbReference type="Pfam" id="PF12696">
    <property type="entry name" value="TraG-D_C"/>
    <property type="match status" value="1"/>
</dbReference>
<dbReference type="AlphaFoldDB" id="A0A443XFY9"/>
<comment type="caution">
    <text evidence="1">The sequence shown here is derived from an EMBL/GenBank/DDBJ whole genome shotgun (WGS) entry which is preliminary data.</text>
</comment>
<organism evidence="1 2">
    <name type="scientific">Aeromonas caviae</name>
    <name type="common">Aeromonas punctata</name>
    <dbReference type="NCBI Taxonomy" id="648"/>
    <lineage>
        <taxon>Bacteria</taxon>
        <taxon>Pseudomonadati</taxon>
        <taxon>Pseudomonadota</taxon>
        <taxon>Gammaproteobacteria</taxon>
        <taxon>Aeromonadales</taxon>
        <taxon>Aeromonadaceae</taxon>
        <taxon>Aeromonas</taxon>
    </lineage>
</organism>
<name>A0A443XFY9_AERCA</name>
<reference evidence="1" key="1">
    <citation type="submission" date="2022-09" db="EMBL/GenBank/DDBJ databases">
        <title>Intensive care unit water sources are persistently colonized with multi-drug resistant bacteria and are the site of extensive horizontal gene transfer of antibiotic resistance genes.</title>
        <authorList>
            <person name="Diorio-Toth L."/>
        </authorList>
    </citation>
    <scope>NUCLEOTIDE SEQUENCE</scope>
    <source>
        <strain evidence="1">GD03710</strain>
    </source>
</reference>
<dbReference type="SUPFAM" id="SSF52540">
    <property type="entry name" value="P-loop containing nucleoside triphosphate hydrolases"/>
    <property type="match status" value="1"/>
</dbReference>
<accession>A0A443XFY9</accession>
<dbReference type="EMBL" id="JAOCIZ010000076">
    <property type="protein sequence ID" value="MDH1506704.1"/>
    <property type="molecule type" value="Genomic_DNA"/>
</dbReference>
<dbReference type="InterPro" id="IPR032689">
    <property type="entry name" value="TraG-D_C"/>
</dbReference>